<accession>A0A7K3LPY0</accession>
<evidence type="ECO:0000313" key="3">
    <source>
        <dbReference type="Proteomes" id="UP000466307"/>
    </source>
</evidence>
<protein>
    <recommendedName>
        <fullName evidence="4">Phospholipase D-like domain-containing protein</fullName>
    </recommendedName>
</protein>
<comment type="caution">
    <text evidence="2">The sequence shown here is derived from an EMBL/GenBank/DDBJ whole genome shotgun (WGS) entry which is preliminary data.</text>
</comment>
<dbReference type="RefSeq" id="WP_157079475.1">
    <property type="nucleotide sequence ID" value="NZ_JAADZU010000034.1"/>
</dbReference>
<evidence type="ECO:0000313" key="2">
    <source>
        <dbReference type="EMBL" id="NDK90268.1"/>
    </source>
</evidence>
<feature type="region of interest" description="Disordered" evidence="1">
    <location>
        <begin position="196"/>
        <end position="239"/>
    </location>
</feature>
<organism evidence="2 3">
    <name type="scientific">Gordonia desulfuricans</name>
    <dbReference type="NCBI Taxonomy" id="89051"/>
    <lineage>
        <taxon>Bacteria</taxon>
        <taxon>Bacillati</taxon>
        <taxon>Actinomycetota</taxon>
        <taxon>Actinomycetes</taxon>
        <taxon>Mycobacteriales</taxon>
        <taxon>Gordoniaceae</taxon>
        <taxon>Gordonia</taxon>
    </lineage>
</organism>
<dbReference type="AlphaFoldDB" id="A0A7K3LPY0"/>
<dbReference type="Proteomes" id="UP000466307">
    <property type="component" value="Unassembled WGS sequence"/>
</dbReference>
<reference evidence="2 3" key="1">
    <citation type="submission" date="2020-01" db="EMBL/GenBank/DDBJ databases">
        <title>Investigation of new actinobacteria for the biodesulphurisation of diesel fuel.</title>
        <authorList>
            <person name="Athi Narayanan S.M."/>
        </authorList>
    </citation>
    <scope>NUCLEOTIDE SEQUENCE [LARGE SCALE GENOMIC DNA]</scope>
    <source>
        <strain evidence="2 3">213E</strain>
    </source>
</reference>
<gene>
    <name evidence="2" type="ORF">GYA93_11840</name>
</gene>
<keyword evidence="3" id="KW-1185">Reference proteome</keyword>
<evidence type="ECO:0000256" key="1">
    <source>
        <dbReference type="SAM" id="MobiDB-lite"/>
    </source>
</evidence>
<sequence>MEILDELGLTSDRTVSLLTDSVWESLTPVIEKWKGSITAAIAYVGSTGDVQLPLSQGCSLIVDASEHAVAGHMTNPHTLLRWHRAGVSLYSRPHLHAMMILAESLGGAAPFLVVGSANASQHSANVLEEAALVTDSIELIGQAREGPTLEHRRMRLTVARRASPIRSRRTTTQMVPNLASRRGMRMMSMRTMSPISVRNVSTSRRSRPMPRSLSPQPTTPTNSPHSSEPIEASNRQGCRSMCSGKTWSRRMRCCMPKVSM</sequence>
<name>A0A7K3LPY0_9ACTN</name>
<feature type="compositionally biased region" description="Low complexity" evidence="1">
    <location>
        <begin position="196"/>
        <end position="216"/>
    </location>
</feature>
<dbReference type="EMBL" id="JAADZU010000034">
    <property type="protein sequence ID" value="NDK90268.1"/>
    <property type="molecule type" value="Genomic_DNA"/>
</dbReference>
<evidence type="ECO:0008006" key="4">
    <source>
        <dbReference type="Google" id="ProtNLM"/>
    </source>
</evidence>
<proteinExistence type="predicted"/>